<proteinExistence type="predicted"/>
<evidence type="ECO:0000313" key="3">
    <source>
        <dbReference type="Proteomes" id="UP001066276"/>
    </source>
</evidence>
<dbReference type="AlphaFoldDB" id="A0AAV7U007"/>
<evidence type="ECO:0008006" key="4">
    <source>
        <dbReference type="Google" id="ProtNLM"/>
    </source>
</evidence>
<keyword evidence="3" id="KW-1185">Reference proteome</keyword>
<feature type="transmembrane region" description="Helical" evidence="1">
    <location>
        <begin position="75"/>
        <end position="96"/>
    </location>
</feature>
<organism evidence="2 3">
    <name type="scientific">Pleurodeles waltl</name>
    <name type="common">Iberian ribbed newt</name>
    <dbReference type="NCBI Taxonomy" id="8319"/>
    <lineage>
        <taxon>Eukaryota</taxon>
        <taxon>Metazoa</taxon>
        <taxon>Chordata</taxon>
        <taxon>Craniata</taxon>
        <taxon>Vertebrata</taxon>
        <taxon>Euteleostomi</taxon>
        <taxon>Amphibia</taxon>
        <taxon>Batrachia</taxon>
        <taxon>Caudata</taxon>
        <taxon>Salamandroidea</taxon>
        <taxon>Salamandridae</taxon>
        <taxon>Pleurodelinae</taxon>
        <taxon>Pleurodeles</taxon>
    </lineage>
</organism>
<comment type="caution">
    <text evidence="2">The sequence shown here is derived from an EMBL/GenBank/DDBJ whole genome shotgun (WGS) entry which is preliminary data.</text>
</comment>
<dbReference type="EMBL" id="JANPWB010000006">
    <property type="protein sequence ID" value="KAJ1181178.1"/>
    <property type="molecule type" value="Genomic_DNA"/>
</dbReference>
<evidence type="ECO:0000313" key="2">
    <source>
        <dbReference type="EMBL" id="KAJ1181178.1"/>
    </source>
</evidence>
<keyword evidence="1" id="KW-0812">Transmembrane</keyword>
<protein>
    <recommendedName>
        <fullName evidence="4">Transmembrane protein</fullName>
    </recommendedName>
</protein>
<name>A0AAV7U007_PLEWA</name>
<gene>
    <name evidence="2" type="ORF">NDU88_006388</name>
</gene>
<sequence length="102" mass="10976">MRLGERLLPASCAGRGSPLVNKSRLQSISAVLVFILIITTTFWRRVVFSGDPPTLHSASCRLAGPAPCVLSTHRALLLLSVAPDLNGGIFFCVLLARLSRFS</sequence>
<evidence type="ECO:0000256" key="1">
    <source>
        <dbReference type="SAM" id="Phobius"/>
    </source>
</evidence>
<reference evidence="2" key="1">
    <citation type="journal article" date="2022" name="bioRxiv">
        <title>Sequencing and chromosome-scale assembly of the giantPleurodeles waltlgenome.</title>
        <authorList>
            <person name="Brown T."/>
            <person name="Elewa A."/>
            <person name="Iarovenko S."/>
            <person name="Subramanian E."/>
            <person name="Araus A.J."/>
            <person name="Petzold A."/>
            <person name="Susuki M."/>
            <person name="Suzuki K.-i.T."/>
            <person name="Hayashi T."/>
            <person name="Toyoda A."/>
            <person name="Oliveira C."/>
            <person name="Osipova E."/>
            <person name="Leigh N.D."/>
            <person name="Simon A."/>
            <person name="Yun M.H."/>
        </authorList>
    </citation>
    <scope>NUCLEOTIDE SEQUENCE</scope>
    <source>
        <strain evidence="2">20211129_DDA</strain>
        <tissue evidence="2">Liver</tissue>
    </source>
</reference>
<dbReference type="Proteomes" id="UP001066276">
    <property type="component" value="Chromosome 3_2"/>
</dbReference>
<keyword evidence="1" id="KW-1133">Transmembrane helix</keyword>
<accession>A0AAV7U007</accession>
<feature type="transmembrane region" description="Helical" evidence="1">
    <location>
        <begin position="25"/>
        <end position="43"/>
    </location>
</feature>
<keyword evidence="1" id="KW-0472">Membrane</keyword>